<dbReference type="Ensembl" id="ENSCSET00000033018.1">
    <property type="protein sequence ID" value="ENSCSEP00000032597.1"/>
    <property type="gene ID" value="ENSCSEG00000020913.1"/>
</dbReference>
<feature type="compositionally biased region" description="Acidic residues" evidence="6">
    <location>
        <begin position="422"/>
        <end position="437"/>
    </location>
</feature>
<feature type="region of interest" description="Disordered" evidence="6">
    <location>
        <begin position="290"/>
        <end position="330"/>
    </location>
</feature>
<evidence type="ECO:0000313" key="8">
    <source>
        <dbReference type="Proteomes" id="UP000265120"/>
    </source>
</evidence>
<evidence type="ECO:0000313" key="7">
    <source>
        <dbReference type="Ensembl" id="ENSCSEP00000032597.1"/>
    </source>
</evidence>
<feature type="region of interest" description="Disordered" evidence="6">
    <location>
        <begin position="418"/>
        <end position="437"/>
    </location>
</feature>
<protein>
    <submittedName>
        <fullName evidence="7">Radial spoke head 6 homolog A</fullName>
    </submittedName>
</protein>
<organism evidence="7 8">
    <name type="scientific">Cynoglossus semilaevis</name>
    <name type="common">Tongue sole</name>
    <dbReference type="NCBI Taxonomy" id="244447"/>
    <lineage>
        <taxon>Eukaryota</taxon>
        <taxon>Metazoa</taxon>
        <taxon>Chordata</taxon>
        <taxon>Craniata</taxon>
        <taxon>Vertebrata</taxon>
        <taxon>Euteleostomi</taxon>
        <taxon>Actinopterygii</taxon>
        <taxon>Neopterygii</taxon>
        <taxon>Teleostei</taxon>
        <taxon>Neoteleostei</taxon>
        <taxon>Acanthomorphata</taxon>
        <taxon>Carangaria</taxon>
        <taxon>Pleuronectiformes</taxon>
        <taxon>Pleuronectoidei</taxon>
        <taxon>Cynoglossidae</taxon>
        <taxon>Cynoglossinae</taxon>
        <taxon>Cynoglossus</taxon>
    </lineage>
</organism>
<dbReference type="OMA" id="NITQYPY"/>
<evidence type="ECO:0000256" key="4">
    <source>
        <dbReference type="ARBA" id="ARBA00023212"/>
    </source>
</evidence>
<dbReference type="GO" id="GO:0001534">
    <property type="term" value="C:radial spoke"/>
    <property type="evidence" value="ECO:0007669"/>
    <property type="project" value="InterPro"/>
</dbReference>
<sequence length="437" mass="49110">MEENKEAELLQSAAALKAFLLKNSTKSNLNLYDHLTHVLMKVMDEQPENAVDVIEDISRDVKRSMYVDKQSTLQDVPETTPAELLAEKQRQLFSATQDAEEDEDLVLAEQEPLWILLYRVRVWTRENAVPQSTYKPPPVVPKETVGTGANKFLYYVCKEPGLPWIKLPSVTPAQIDVSRQIRKLFTGRLEAPVKSYPPFPGNEANYLRAQIARISAGTHVSPQGFFLIMEEEDDEEGEPLQDSYDVNPDFEGIPVSEMAESLSTWVHHVQHILPQGRCTWLNLSMKPSEDIDEDEDMEEAEEEPDEPEPEVGPPLLTPLSQDAELFNTPPWTSKMSSTLTSVHAIAVLRSNLWQGGHAYASGKKFENIYVGWGLKTAGDGFSPSVPPTPLKEYVGDEEITEVPDPTPRDERELAEALVAAQEEMEGSDREDESDDDY</sequence>
<dbReference type="Proteomes" id="UP000265120">
    <property type="component" value="Chromosome 17"/>
</dbReference>
<dbReference type="GO" id="GO:0060294">
    <property type="term" value="P:cilium movement involved in cell motility"/>
    <property type="evidence" value="ECO:0007669"/>
    <property type="project" value="InterPro"/>
</dbReference>
<dbReference type="STRING" id="244447.ENSCSEP00000032597"/>
<dbReference type="PANTHER" id="PTHR13159:SF0">
    <property type="entry name" value="RADIAL SPOKE HEAD 6 HOMOLOG A"/>
    <property type="match status" value="1"/>
</dbReference>
<keyword evidence="2" id="KW-0963">Cytoplasm</keyword>
<evidence type="ECO:0000256" key="3">
    <source>
        <dbReference type="ARBA" id="ARBA00023069"/>
    </source>
</evidence>
<reference evidence="7" key="2">
    <citation type="submission" date="2025-08" db="UniProtKB">
        <authorList>
            <consortium name="Ensembl"/>
        </authorList>
    </citation>
    <scope>IDENTIFICATION</scope>
</reference>
<dbReference type="GO" id="GO:0035082">
    <property type="term" value="P:axoneme assembly"/>
    <property type="evidence" value="ECO:0007669"/>
    <property type="project" value="TreeGrafter"/>
</dbReference>
<evidence type="ECO:0000256" key="5">
    <source>
        <dbReference type="ARBA" id="ARBA00023273"/>
    </source>
</evidence>
<dbReference type="InterPro" id="IPR006802">
    <property type="entry name" value="Radial_spoke"/>
</dbReference>
<dbReference type="AlphaFoldDB" id="A0A3P8X175"/>
<keyword evidence="3" id="KW-0969">Cilium</keyword>
<reference evidence="7" key="3">
    <citation type="submission" date="2025-09" db="UniProtKB">
        <authorList>
            <consortium name="Ensembl"/>
        </authorList>
    </citation>
    <scope>IDENTIFICATION</scope>
</reference>
<evidence type="ECO:0000256" key="1">
    <source>
        <dbReference type="ARBA" id="ARBA00004430"/>
    </source>
</evidence>
<evidence type="ECO:0000256" key="2">
    <source>
        <dbReference type="ARBA" id="ARBA00022490"/>
    </source>
</evidence>
<dbReference type="CDD" id="cd22963">
    <property type="entry name" value="DD_CrRSP4-like"/>
    <property type="match status" value="1"/>
</dbReference>
<reference evidence="7 8" key="1">
    <citation type="journal article" date="2014" name="Nat. Genet.">
        <title>Whole-genome sequence of a flatfish provides insights into ZW sex chromosome evolution and adaptation to a benthic lifestyle.</title>
        <authorList>
            <person name="Chen S."/>
            <person name="Zhang G."/>
            <person name="Shao C."/>
            <person name="Huang Q."/>
            <person name="Liu G."/>
            <person name="Zhang P."/>
            <person name="Song W."/>
            <person name="An N."/>
            <person name="Chalopin D."/>
            <person name="Volff J.N."/>
            <person name="Hong Y."/>
            <person name="Li Q."/>
            <person name="Sha Z."/>
            <person name="Zhou H."/>
            <person name="Xie M."/>
            <person name="Yu Q."/>
            <person name="Liu Y."/>
            <person name="Xiang H."/>
            <person name="Wang N."/>
            <person name="Wu K."/>
            <person name="Yang C."/>
            <person name="Zhou Q."/>
            <person name="Liao X."/>
            <person name="Yang L."/>
            <person name="Hu Q."/>
            <person name="Zhang J."/>
            <person name="Meng L."/>
            <person name="Jin L."/>
            <person name="Tian Y."/>
            <person name="Lian J."/>
            <person name="Yang J."/>
            <person name="Miao G."/>
            <person name="Liu S."/>
            <person name="Liang Z."/>
            <person name="Yan F."/>
            <person name="Li Y."/>
            <person name="Sun B."/>
            <person name="Zhang H."/>
            <person name="Zhang J."/>
            <person name="Zhu Y."/>
            <person name="Du M."/>
            <person name="Zhao Y."/>
            <person name="Schartl M."/>
            <person name="Tang Q."/>
            <person name="Wang J."/>
        </authorList>
    </citation>
    <scope>NUCLEOTIDE SEQUENCE</scope>
</reference>
<feature type="compositionally biased region" description="Acidic residues" evidence="6">
    <location>
        <begin position="290"/>
        <end position="309"/>
    </location>
</feature>
<keyword evidence="5" id="KW-0966">Cell projection</keyword>
<accession>A0A3P8X175</accession>
<dbReference type="InParanoid" id="A0A3P8X175"/>
<comment type="subcellular location">
    <subcellularLocation>
        <location evidence="1">Cytoplasm</location>
        <location evidence="1">Cytoskeleton</location>
        <location evidence="1">Cilium axoneme</location>
    </subcellularLocation>
</comment>
<dbReference type="PANTHER" id="PTHR13159">
    <property type="entry name" value="RADIAL SPOKEHEAD-RELATED"/>
    <property type="match status" value="1"/>
</dbReference>
<proteinExistence type="predicted"/>
<evidence type="ECO:0000256" key="6">
    <source>
        <dbReference type="SAM" id="MobiDB-lite"/>
    </source>
</evidence>
<dbReference type="Pfam" id="PF04712">
    <property type="entry name" value="Radial_spoke"/>
    <property type="match status" value="2"/>
</dbReference>
<name>A0A3P8X175_CYNSE</name>
<keyword evidence="8" id="KW-1185">Reference proteome</keyword>
<keyword evidence="4" id="KW-0206">Cytoskeleton</keyword>
<dbReference type="GeneTree" id="ENSGT00500000044869"/>